<reference evidence="1 2" key="1">
    <citation type="journal article" date="2019" name="Mol. Biol. Evol.">
        <title>Blast fungal genomes show frequent chromosomal changes, gene gains and losses, and effector gene turnover.</title>
        <authorList>
            <person name="Gomez Luciano L.B."/>
            <person name="Jason Tsai I."/>
            <person name="Chuma I."/>
            <person name="Tosa Y."/>
            <person name="Chen Y.H."/>
            <person name="Li J.Y."/>
            <person name="Li M.Y."/>
            <person name="Jade Lu M.Y."/>
            <person name="Nakayashiki H."/>
            <person name="Li W.H."/>
        </authorList>
    </citation>
    <scope>NUCLEOTIDE SEQUENCE [LARGE SCALE GENOMIC DNA]</scope>
    <source>
        <strain evidence="1">MZ5-1-6</strain>
    </source>
</reference>
<organism evidence="1 2">
    <name type="scientific">Pyricularia oryzae</name>
    <name type="common">Rice blast fungus</name>
    <name type="synonym">Magnaporthe oryzae</name>
    <dbReference type="NCBI Taxonomy" id="318829"/>
    <lineage>
        <taxon>Eukaryota</taxon>
        <taxon>Fungi</taxon>
        <taxon>Dikarya</taxon>
        <taxon>Ascomycota</taxon>
        <taxon>Pezizomycotina</taxon>
        <taxon>Sordariomycetes</taxon>
        <taxon>Sordariomycetidae</taxon>
        <taxon>Magnaporthales</taxon>
        <taxon>Pyriculariaceae</taxon>
        <taxon>Pyricularia</taxon>
    </lineage>
</organism>
<accession>A0A4P7NAT3</accession>
<protein>
    <submittedName>
        <fullName evidence="1">Uncharacterized protein</fullName>
    </submittedName>
</protein>
<dbReference type="AlphaFoldDB" id="A0A4P7NAT3"/>
<gene>
    <name evidence="1" type="ORF">PoMZ_03790</name>
</gene>
<dbReference type="Proteomes" id="UP000294847">
    <property type="component" value="Chromosome 3"/>
</dbReference>
<name>A0A4P7NAT3_PYROR</name>
<dbReference type="EMBL" id="CP034206">
    <property type="protein sequence ID" value="QBZ58832.1"/>
    <property type="molecule type" value="Genomic_DNA"/>
</dbReference>
<proteinExistence type="predicted"/>
<sequence>MKSSFETEADWNAGQAVDPCIEIHAAIVTDAEDTNVESTRLRMLTTGRPLFRRILHWLDGSAMMFCRIACRARTDQVVWWKGLKRYRAKRLDTRGFVMSERSLEIMVGAE</sequence>
<evidence type="ECO:0000313" key="1">
    <source>
        <dbReference type="EMBL" id="QBZ58832.1"/>
    </source>
</evidence>
<evidence type="ECO:0000313" key="2">
    <source>
        <dbReference type="Proteomes" id="UP000294847"/>
    </source>
</evidence>